<sequence length="153" mass="16137">MADWDTVTKIGSRTQGGSGGPRETVVRSQAALNAARRSGGPISTEKKYATAQTAAAGTGGQRLTKVDRSDDIIKPQTVGRAVGDAIEAARKKFEPTMTQQQLATKANASLSIVKAMEDGSSAPDQKVLASLERVLNVKLRGKDIGQPRFAKKS</sequence>
<gene>
    <name evidence="9" type="ORF">BKA67DRAFT_561317</name>
</gene>
<evidence type="ECO:0000313" key="9">
    <source>
        <dbReference type="EMBL" id="KAH6655630.1"/>
    </source>
</evidence>
<evidence type="ECO:0000313" key="10">
    <source>
        <dbReference type="Proteomes" id="UP000758603"/>
    </source>
</evidence>
<dbReference type="Gene3D" id="1.10.260.40">
    <property type="entry name" value="lambda repressor-like DNA-binding domains"/>
    <property type="match status" value="1"/>
</dbReference>
<protein>
    <recommendedName>
        <fullName evidence="2">Multiprotein-bridging factor 1</fullName>
    </recommendedName>
</protein>
<dbReference type="Pfam" id="PF08523">
    <property type="entry name" value="MBF1"/>
    <property type="match status" value="1"/>
</dbReference>
<evidence type="ECO:0000259" key="8">
    <source>
        <dbReference type="PROSITE" id="PS50943"/>
    </source>
</evidence>
<dbReference type="SUPFAM" id="SSF47413">
    <property type="entry name" value="lambda repressor-like DNA-binding domains"/>
    <property type="match status" value="1"/>
</dbReference>
<dbReference type="PANTHER" id="PTHR10245">
    <property type="entry name" value="ENDOTHELIAL DIFFERENTIATION-RELATED FACTOR 1 MULTIPROTEIN BRIDGING FACTOR 1"/>
    <property type="match status" value="1"/>
</dbReference>
<organism evidence="9 10">
    <name type="scientific">Truncatella angustata</name>
    <dbReference type="NCBI Taxonomy" id="152316"/>
    <lineage>
        <taxon>Eukaryota</taxon>
        <taxon>Fungi</taxon>
        <taxon>Dikarya</taxon>
        <taxon>Ascomycota</taxon>
        <taxon>Pezizomycotina</taxon>
        <taxon>Sordariomycetes</taxon>
        <taxon>Xylariomycetidae</taxon>
        <taxon>Amphisphaeriales</taxon>
        <taxon>Sporocadaceae</taxon>
        <taxon>Truncatella</taxon>
    </lineage>
</organism>
<dbReference type="InterPro" id="IPR001387">
    <property type="entry name" value="Cro/C1-type_HTH"/>
</dbReference>
<dbReference type="CDD" id="cd00093">
    <property type="entry name" value="HTH_XRE"/>
    <property type="match status" value="1"/>
</dbReference>
<dbReference type="RefSeq" id="XP_045959895.1">
    <property type="nucleotide sequence ID" value="XM_046102523.1"/>
</dbReference>
<dbReference type="SMART" id="SM00530">
    <property type="entry name" value="HTH_XRE"/>
    <property type="match status" value="1"/>
</dbReference>
<accession>A0A9P9A006</accession>
<evidence type="ECO:0000256" key="1">
    <source>
        <dbReference type="ARBA" id="ARBA00009802"/>
    </source>
</evidence>
<name>A0A9P9A006_9PEZI</name>
<keyword evidence="3" id="KW-0805">Transcription regulation</keyword>
<keyword evidence="10" id="KW-1185">Reference proteome</keyword>
<evidence type="ECO:0000256" key="4">
    <source>
        <dbReference type="ARBA" id="ARBA00023125"/>
    </source>
</evidence>
<dbReference type="PANTHER" id="PTHR10245:SF15">
    <property type="entry name" value="ENDOTHELIAL DIFFERENTIATION-RELATED FACTOR 1"/>
    <property type="match status" value="1"/>
</dbReference>
<dbReference type="InterPro" id="IPR013729">
    <property type="entry name" value="MBF1_N"/>
</dbReference>
<dbReference type="Pfam" id="PF01381">
    <property type="entry name" value="HTH_3"/>
    <property type="match status" value="1"/>
</dbReference>
<evidence type="ECO:0000256" key="5">
    <source>
        <dbReference type="ARBA" id="ARBA00023163"/>
    </source>
</evidence>
<evidence type="ECO:0000256" key="3">
    <source>
        <dbReference type="ARBA" id="ARBA00023015"/>
    </source>
</evidence>
<dbReference type="EMBL" id="JAGPXC010000003">
    <property type="protein sequence ID" value="KAH6655630.1"/>
    <property type="molecule type" value="Genomic_DNA"/>
</dbReference>
<dbReference type="InterPro" id="IPR010982">
    <property type="entry name" value="Lambda_DNA-bd_dom_sf"/>
</dbReference>
<dbReference type="AlphaFoldDB" id="A0A9P9A006"/>
<comment type="similarity">
    <text evidence="1">Belongs to the MBF1 family.</text>
</comment>
<proteinExistence type="inferred from homology"/>
<evidence type="ECO:0000256" key="6">
    <source>
        <dbReference type="ARBA" id="ARBA00035107"/>
    </source>
</evidence>
<feature type="domain" description="HTH cro/C1-type" evidence="8">
    <location>
        <begin position="86"/>
        <end position="142"/>
    </location>
</feature>
<keyword evidence="4" id="KW-0238">DNA-binding</keyword>
<comment type="function">
    <text evidence="6">Transcriptional coactivator that stimulates GCN4-dependent transcriptional activity by bridging the DNA-binding region of GCN4 and TBP (SPT15), thereby recruiting TBP to GCN4-bound promoters. Involved in induction of the ribosome quality control (RQC) pathway; a pathway that degrades nascent peptide chains during problematic translation. Required to prevent stalled ribosomes from frameshifting.</text>
</comment>
<evidence type="ECO:0000256" key="7">
    <source>
        <dbReference type="SAM" id="MobiDB-lite"/>
    </source>
</evidence>
<dbReference type="GO" id="GO:0003677">
    <property type="term" value="F:DNA binding"/>
    <property type="evidence" value="ECO:0007669"/>
    <property type="project" value="UniProtKB-KW"/>
</dbReference>
<dbReference type="GeneID" id="70131415"/>
<reference evidence="9" key="1">
    <citation type="journal article" date="2021" name="Nat. Commun.">
        <title>Genetic determinants of endophytism in the Arabidopsis root mycobiome.</title>
        <authorList>
            <person name="Mesny F."/>
            <person name="Miyauchi S."/>
            <person name="Thiergart T."/>
            <person name="Pickel B."/>
            <person name="Atanasova L."/>
            <person name="Karlsson M."/>
            <person name="Huettel B."/>
            <person name="Barry K.W."/>
            <person name="Haridas S."/>
            <person name="Chen C."/>
            <person name="Bauer D."/>
            <person name="Andreopoulos W."/>
            <person name="Pangilinan J."/>
            <person name="LaButti K."/>
            <person name="Riley R."/>
            <person name="Lipzen A."/>
            <person name="Clum A."/>
            <person name="Drula E."/>
            <person name="Henrissat B."/>
            <person name="Kohler A."/>
            <person name="Grigoriev I.V."/>
            <person name="Martin F.M."/>
            <person name="Hacquard S."/>
        </authorList>
    </citation>
    <scope>NUCLEOTIDE SEQUENCE</scope>
    <source>
        <strain evidence="9">MPI-SDFR-AT-0073</strain>
    </source>
</reference>
<dbReference type="OrthoDB" id="10253401at2759"/>
<keyword evidence="5" id="KW-0804">Transcription</keyword>
<evidence type="ECO:0000256" key="2">
    <source>
        <dbReference type="ARBA" id="ARBA00014317"/>
    </source>
</evidence>
<dbReference type="GO" id="GO:0005634">
    <property type="term" value="C:nucleus"/>
    <property type="evidence" value="ECO:0007669"/>
    <property type="project" value="TreeGrafter"/>
</dbReference>
<feature type="region of interest" description="Disordered" evidence="7">
    <location>
        <begin position="1"/>
        <end position="62"/>
    </location>
</feature>
<comment type="caution">
    <text evidence="9">The sequence shown here is derived from an EMBL/GenBank/DDBJ whole genome shotgun (WGS) entry which is preliminary data.</text>
</comment>
<dbReference type="PROSITE" id="PS50943">
    <property type="entry name" value="HTH_CROC1"/>
    <property type="match status" value="1"/>
</dbReference>
<dbReference type="Proteomes" id="UP000758603">
    <property type="component" value="Unassembled WGS sequence"/>
</dbReference>